<proteinExistence type="predicted"/>
<name>E9J6H3_SOLIN</name>
<gene>
    <name evidence="1" type="ORF">SINV_09292</name>
</gene>
<dbReference type="AlphaFoldDB" id="E9J6H3"/>
<protein>
    <submittedName>
        <fullName evidence="1">Uncharacterized protein</fullName>
    </submittedName>
</protein>
<feature type="non-terminal residue" evidence="1">
    <location>
        <position position="180"/>
    </location>
</feature>
<organism>
    <name type="scientific">Solenopsis invicta</name>
    <name type="common">Red imported fire ant</name>
    <name type="synonym">Solenopsis wagneri</name>
    <dbReference type="NCBI Taxonomy" id="13686"/>
    <lineage>
        <taxon>Eukaryota</taxon>
        <taxon>Metazoa</taxon>
        <taxon>Ecdysozoa</taxon>
        <taxon>Arthropoda</taxon>
        <taxon>Hexapoda</taxon>
        <taxon>Insecta</taxon>
        <taxon>Pterygota</taxon>
        <taxon>Neoptera</taxon>
        <taxon>Endopterygota</taxon>
        <taxon>Hymenoptera</taxon>
        <taxon>Apocrita</taxon>
        <taxon>Aculeata</taxon>
        <taxon>Formicoidea</taxon>
        <taxon>Formicidae</taxon>
        <taxon>Myrmicinae</taxon>
        <taxon>Solenopsis</taxon>
    </lineage>
</organism>
<accession>E9J6H3</accession>
<evidence type="ECO:0000313" key="1">
    <source>
        <dbReference type="EMBL" id="EFZ11580.1"/>
    </source>
</evidence>
<dbReference type="HOGENOM" id="CLU_115571_1_0_1"/>
<dbReference type="EMBL" id="GL768267">
    <property type="protein sequence ID" value="EFZ11580.1"/>
    <property type="molecule type" value="Genomic_DNA"/>
</dbReference>
<reference evidence="1" key="1">
    <citation type="journal article" date="2011" name="Proc. Natl. Acad. Sci. U.S.A.">
        <title>The genome of the fire ant Solenopsis invicta.</title>
        <authorList>
            <person name="Wurm Y."/>
            <person name="Wang J."/>
            <person name="Riba-Grognuz O."/>
            <person name="Corona M."/>
            <person name="Nygaard S."/>
            <person name="Hunt B.G."/>
            <person name="Ingram K.K."/>
            <person name="Falquet L."/>
            <person name="Nipitwattanaphon M."/>
            <person name="Gotzek D."/>
            <person name="Dijkstra M.B."/>
            <person name="Oettler J."/>
            <person name="Comtesse F."/>
            <person name="Shih C.J."/>
            <person name="Wu W.J."/>
            <person name="Yang C.C."/>
            <person name="Thomas J."/>
            <person name="Beaudoing E."/>
            <person name="Pradervand S."/>
            <person name="Flegel V."/>
            <person name="Cook E.D."/>
            <person name="Fabbretti R."/>
            <person name="Stockinger H."/>
            <person name="Long L."/>
            <person name="Farmerie W.G."/>
            <person name="Oakey J."/>
            <person name="Boomsma J.J."/>
            <person name="Pamilo P."/>
            <person name="Yi S.V."/>
            <person name="Heinze J."/>
            <person name="Goodisman M.A."/>
            <person name="Farinelli L."/>
            <person name="Harshman K."/>
            <person name="Hulo N."/>
            <person name="Cerutti L."/>
            <person name="Xenarios I."/>
            <person name="Shoemaker D."/>
            <person name="Keller L."/>
        </authorList>
    </citation>
    <scope>NUCLEOTIDE SEQUENCE [LARGE SCALE GENOMIC DNA]</scope>
</reference>
<sequence length="180" mass="21245">MLSPYILEDEITNYDTKITHTNYDEEIFVNYDDNDDDQEHFIDFSSYIISPEEEQLLQSLNELNVTDTIEDKIIKYVASYVAYRFKNKYPNFGTEMSLLPAVDNVDWLHFISRGNCQYPSKDLLQTARFMNAEFTKYHGSNLCKDAFIFKTLIKRIEALIHPIEIPQEMILCLVRTRTFI</sequence>